<dbReference type="PANTHER" id="PTHR42785:SF1">
    <property type="entry name" value="DNA TOPOISOMERASE"/>
    <property type="match status" value="1"/>
</dbReference>
<accession>A0A645HJG0</accession>
<dbReference type="InterPro" id="IPR013824">
    <property type="entry name" value="Topo_IA_cen_sub1"/>
</dbReference>
<dbReference type="InterPro" id="IPR000380">
    <property type="entry name" value="Topo_IA"/>
</dbReference>
<protein>
    <submittedName>
        <fullName evidence="4">DNA topoisomerase 1</fullName>
        <ecNumber evidence="4">5.6.2.2</ecNumber>
    </submittedName>
</protein>
<dbReference type="Gene3D" id="1.10.460.10">
    <property type="entry name" value="Topoisomerase I, domain 2"/>
    <property type="match status" value="1"/>
</dbReference>
<feature type="region of interest" description="Disordered" evidence="2">
    <location>
        <begin position="174"/>
        <end position="208"/>
    </location>
</feature>
<dbReference type="Pfam" id="PF01396">
    <property type="entry name" value="Zn_ribbon_Top1"/>
    <property type="match status" value="3"/>
</dbReference>
<dbReference type="GO" id="GO:0005694">
    <property type="term" value="C:chromosome"/>
    <property type="evidence" value="ECO:0007669"/>
    <property type="project" value="InterPro"/>
</dbReference>
<dbReference type="Gene3D" id="3.30.65.10">
    <property type="entry name" value="Bacterial Topoisomerase I, domain 1"/>
    <property type="match status" value="1"/>
</dbReference>
<dbReference type="EC" id="5.6.2.2" evidence="4"/>
<feature type="compositionally biased region" description="Low complexity" evidence="2">
    <location>
        <begin position="187"/>
        <end position="199"/>
    </location>
</feature>
<evidence type="ECO:0000259" key="3">
    <source>
        <dbReference type="PROSITE" id="PS52039"/>
    </source>
</evidence>
<evidence type="ECO:0000256" key="1">
    <source>
        <dbReference type="ARBA" id="ARBA00023235"/>
    </source>
</evidence>
<dbReference type="GO" id="GO:0003918">
    <property type="term" value="F:DNA topoisomerase type II (double strand cut, ATP-hydrolyzing) activity"/>
    <property type="evidence" value="ECO:0007669"/>
    <property type="project" value="UniProtKB-EC"/>
</dbReference>
<dbReference type="GO" id="GO:0003917">
    <property type="term" value="F:DNA topoisomerase type I (single strand cut, ATP-independent) activity"/>
    <property type="evidence" value="ECO:0007669"/>
    <property type="project" value="InterPro"/>
</dbReference>
<dbReference type="SUPFAM" id="SSF57783">
    <property type="entry name" value="Zinc beta-ribbon"/>
    <property type="match status" value="1"/>
</dbReference>
<gene>
    <name evidence="4" type="primary">topA_50</name>
    <name evidence="4" type="ORF">SDC9_186056</name>
</gene>
<feature type="compositionally biased region" description="Basic and acidic residues" evidence="2">
    <location>
        <begin position="176"/>
        <end position="186"/>
    </location>
</feature>
<sequence length="208" mass="23123">MKDHFNDIVDVEFTANMEGTLDKVETGEVEWKKTIGEFFQGFDKELKQAEKDLGGQLFRVPDEESDEVCELCGRKMVIKNGRFGKFLACPGYPECKNTKPLIEDTGAKCPKCGGRIVKRLSKNRNKYYVCEHAPACSFISWYEPSKENCPLCGSVMLQKVRYGKKSLICSNEECPNGEKPEQRENTAEAAEAGAGTQTGESGGVKAEI</sequence>
<organism evidence="4">
    <name type="scientific">bioreactor metagenome</name>
    <dbReference type="NCBI Taxonomy" id="1076179"/>
    <lineage>
        <taxon>unclassified sequences</taxon>
        <taxon>metagenomes</taxon>
        <taxon>ecological metagenomes</taxon>
    </lineage>
</organism>
<dbReference type="AlphaFoldDB" id="A0A645HJG0"/>
<reference evidence="4" key="1">
    <citation type="submission" date="2019-08" db="EMBL/GenBank/DDBJ databases">
        <authorList>
            <person name="Kucharzyk K."/>
            <person name="Murdoch R.W."/>
            <person name="Higgins S."/>
            <person name="Loffler F."/>
        </authorList>
    </citation>
    <scope>NUCLEOTIDE SEQUENCE</scope>
</reference>
<name>A0A645HJG0_9ZZZZ</name>
<dbReference type="PANTHER" id="PTHR42785">
    <property type="entry name" value="DNA TOPOISOMERASE, TYPE IA, CORE"/>
    <property type="match status" value="1"/>
</dbReference>
<dbReference type="SUPFAM" id="SSF56712">
    <property type="entry name" value="Prokaryotic type I DNA topoisomerase"/>
    <property type="match status" value="1"/>
</dbReference>
<dbReference type="InterPro" id="IPR023405">
    <property type="entry name" value="Topo_IA_core_domain"/>
</dbReference>
<dbReference type="InterPro" id="IPR013498">
    <property type="entry name" value="Topo_IA_Znf"/>
</dbReference>
<dbReference type="GO" id="GO:0006265">
    <property type="term" value="P:DNA topological change"/>
    <property type="evidence" value="ECO:0007669"/>
    <property type="project" value="InterPro"/>
</dbReference>
<proteinExistence type="predicted"/>
<dbReference type="InterPro" id="IPR013497">
    <property type="entry name" value="Topo_IA_cen"/>
</dbReference>
<dbReference type="EMBL" id="VSSQ01093824">
    <property type="protein sequence ID" value="MPN38532.1"/>
    <property type="molecule type" value="Genomic_DNA"/>
</dbReference>
<comment type="caution">
    <text evidence="4">The sequence shown here is derived from an EMBL/GenBank/DDBJ whole genome shotgun (WGS) entry which is preliminary data.</text>
</comment>
<dbReference type="PROSITE" id="PS52039">
    <property type="entry name" value="TOPO_IA_2"/>
    <property type="match status" value="1"/>
</dbReference>
<keyword evidence="1 4" id="KW-0413">Isomerase</keyword>
<evidence type="ECO:0000256" key="2">
    <source>
        <dbReference type="SAM" id="MobiDB-lite"/>
    </source>
</evidence>
<evidence type="ECO:0000313" key="4">
    <source>
        <dbReference type="EMBL" id="MPN38532.1"/>
    </source>
</evidence>
<feature type="domain" description="Topo IA-type catalytic" evidence="3">
    <location>
        <begin position="1"/>
        <end position="46"/>
    </location>
</feature>
<dbReference type="GO" id="GO:0003677">
    <property type="term" value="F:DNA binding"/>
    <property type="evidence" value="ECO:0007669"/>
    <property type="project" value="InterPro"/>
</dbReference>